<keyword evidence="12" id="KW-1185">Reference proteome</keyword>
<evidence type="ECO:0000313" key="12">
    <source>
        <dbReference type="Proteomes" id="UP000005868"/>
    </source>
</evidence>
<dbReference type="KEGG" id="tli:Tlie_0311"/>
<feature type="transmembrane region" description="Helical" evidence="9">
    <location>
        <begin position="88"/>
        <end position="110"/>
    </location>
</feature>
<feature type="transmembrane region" description="Helical" evidence="9">
    <location>
        <begin position="17"/>
        <end position="38"/>
    </location>
</feature>
<sequence>MKVITPILKTLDKIAKVIIITLMASMSIIAFTAVFFRFVLNNPLSWSEEAARYMMAWVTFMGAGLAMGQKRHIGVTLLVSRLSRRTRLAVNTFAEILIACFMAILIWQGLKLVWELRTQVSPAIHFPMIIPYLCIPVGCFYILLHTIRLLFERTSDTLSTADAELTENVYEGGTKK</sequence>
<evidence type="ECO:0000313" key="11">
    <source>
        <dbReference type="EMBL" id="AER66049.1"/>
    </source>
</evidence>
<keyword evidence="2" id="KW-0813">Transport</keyword>
<comment type="similarity">
    <text evidence="8">Belongs to the TRAP transporter small permease family.</text>
</comment>
<evidence type="ECO:0000256" key="4">
    <source>
        <dbReference type="ARBA" id="ARBA00022519"/>
    </source>
</evidence>
<evidence type="ECO:0000256" key="9">
    <source>
        <dbReference type="SAM" id="Phobius"/>
    </source>
</evidence>
<evidence type="ECO:0000259" key="10">
    <source>
        <dbReference type="Pfam" id="PF04290"/>
    </source>
</evidence>
<feature type="transmembrane region" description="Helical" evidence="9">
    <location>
        <begin position="50"/>
        <end position="67"/>
    </location>
</feature>
<name>G7V6U0_THELD</name>
<keyword evidence="6 9" id="KW-1133">Transmembrane helix</keyword>
<dbReference type="STRING" id="580340.Tlie_0311"/>
<evidence type="ECO:0000256" key="5">
    <source>
        <dbReference type="ARBA" id="ARBA00022692"/>
    </source>
</evidence>
<dbReference type="Pfam" id="PF04290">
    <property type="entry name" value="DctQ"/>
    <property type="match status" value="1"/>
</dbReference>
<dbReference type="Proteomes" id="UP000005868">
    <property type="component" value="Chromosome"/>
</dbReference>
<reference evidence="12" key="1">
    <citation type="submission" date="2011-10" db="EMBL/GenBank/DDBJ databases">
        <title>The complete genome of chromosome of Thermovirga lienii DSM 17291.</title>
        <authorList>
            <consortium name="US DOE Joint Genome Institute (JGI-PGF)"/>
            <person name="Lucas S."/>
            <person name="Copeland A."/>
            <person name="Lapidus A."/>
            <person name="Glavina del Rio T."/>
            <person name="Dalin E."/>
            <person name="Tice H."/>
            <person name="Bruce D."/>
            <person name="Goodwin L."/>
            <person name="Pitluck S."/>
            <person name="Peters L."/>
            <person name="Mikhailova N."/>
            <person name="Saunders E."/>
            <person name="Kyrpides N."/>
            <person name="Mavromatis K."/>
            <person name="Ivanova N."/>
            <person name="Last F.I."/>
            <person name="Brettin T."/>
            <person name="Detter J.C."/>
            <person name="Han C."/>
            <person name="Larimer F."/>
            <person name="Land M."/>
            <person name="Hauser L."/>
            <person name="Markowitz V."/>
            <person name="Cheng J.-F."/>
            <person name="Hugenholtz P."/>
            <person name="Woyke T."/>
            <person name="Wu D."/>
            <person name="Spring S."/>
            <person name="Schroeder M."/>
            <person name="Brambilla E.-M."/>
            <person name="Klenk H.-P."/>
            <person name="Eisen J.A."/>
        </authorList>
    </citation>
    <scope>NUCLEOTIDE SEQUENCE [LARGE SCALE GENOMIC DNA]</scope>
    <source>
        <strain evidence="12">ATCC BAA-1197 / DSM 17291 / Cas60314</strain>
    </source>
</reference>
<dbReference type="GO" id="GO:0005886">
    <property type="term" value="C:plasma membrane"/>
    <property type="evidence" value="ECO:0007669"/>
    <property type="project" value="UniProtKB-SubCell"/>
</dbReference>
<dbReference type="EMBL" id="CP003096">
    <property type="protein sequence ID" value="AER66049.1"/>
    <property type="molecule type" value="Genomic_DNA"/>
</dbReference>
<keyword evidence="5 9" id="KW-0812">Transmembrane</keyword>
<evidence type="ECO:0000256" key="8">
    <source>
        <dbReference type="ARBA" id="ARBA00038436"/>
    </source>
</evidence>
<comment type="subcellular location">
    <subcellularLocation>
        <location evidence="1">Cell inner membrane</location>
        <topology evidence="1">Multi-pass membrane protein</topology>
    </subcellularLocation>
</comment>
<proteinExistence type="inferred from homology"/>
<keyword evidence="4" id="KW-0997">Cell inner membrane</keyword>
<evidence type="ECO:0000256" key="2">
    <source>
        <dbReference type="ARBA" id="ARBA00022448"/>
    </source>
</evidence>
<accession>G7V6U0</accession>
<dbReference type="InterPro" id="IPR055348">
    <property type="entry name" value="DctQ"/>
</dbReference>
<gene>
    <name evidence="11" type="ordered locus">Tlie_0311</name>
</gene>
<dbReference type="HOGENOM" id="CLU_086356_9_4_0"/>
<evidence type="ECO:0000256" key="7">
    <source>
        <dbReference type="ARBA" id="ARBA00023136"/>
    </source>
</evidence>
<feature type="domain" description="Tripartite ATP-independent periplasmic transporters DctQ component" evidence="10">
    <location>
        <begin position="26"/>
        <end position="153"/>
    </location>
</feature>
<dbReference type="GO" id="GO:0015740">
    <property type="term" value="P:C4-dicarboxylate transport"/>
    <property type="evidence" value="ECO:0007669"/>
    <property type="project" value="TreeGrafter"/>
</dbReference>
<dbReference type="InterPro" id="IPR007387">
    <property type="entry name" value="TRAP_DctQ"/>
</dbReference>
<dbReference type="eggNOG" id="COG3090">
    <property type="taxonomic scope" value="Bacteria"/>
</dbReference>
<dbReference type="AlphaFoldDB" id="G7V6U0"/>
<keyword evidence="3" id="KW-1003">Cell membrane</keyword>
<evidence type="ECO:0000256" key="3">
    <source>
        <dbReference type="ARBA" id="ARBA00022475"/>
    </source>
</evidence>
<keyword evidence="7 9" id="KW-0472">Membrane</keyword>
<dbReference type="PANTHER" id="PTHR35011">
    <property type="entry name" value="2,3-DIKETO-L-GULONATE TRAP TRANSPORTER SMALL PERMEASE PROTEIN YIAM"/>
    <property type="match status" value="1"/>
</dbReference>
<reference evidence="11 12" key="2">
    <citation type="journal article" date="2012" name="Stand. Genomic Sci.">
        <title>Genome sequence of the moderately thermophilic, amino-acid-degrading and sulfur-reducing bacterium Thermovirga lienii type strain (Cas60314(T)).</title>
        <authorList>
            <person name="Goker M."/>
            <person name="Saunders E."/>
            <person name="Lapidus A."/>
            <person name="Nolan M."/>
            <person name="Lucas S."/>
            <person name="Hammon N."/>
            <person name="Deshpande S."/>
            <person name="Cheng J.F."/>
            <person name="Han C."/>
            <person name="Tapia R."/>
            <person name="Goodwin L.A."/>
            <person name="Pitluck S."/>
            <person name="Liolios K."/>
            <person name="Mavromatis K."/>
            <person name="Pagani I."/>
            <person name="Ivanova N."/>
            <person name="Mikhailova N."/>
            <person name="Pati A."/>
            <person name="Chen A."/>
            <person name="Palaniappan K."/>
            <person name="Land M."/>
            <person name="Chang Y.J."/>
            <person name="Jeffries C.D."/>
            <person name="Brambilla E.M."/>
            <person name="Rohde M."/>
            <person name="Spring S."/>
            <person name="Detter J.C."/>
            <person name="Woyke T."/>
            <person name="Bristow J."/>
            <person name="Eisen J.A."/>
            <person name="Markowitz V."/>
            <person name="Hugenholtz P."/>
            <person name="Kyrpides N.C."/>
            <person name="Klenk H.P."/>
        </authorList>
    </citation>
    <scope>NUCLEOTIDE SEQUENCE [LARGE SCALE GENOMIC DNA]</scope>
    <source>
        <strain evidence="12">ATCC BAA-1197 / DSM 17291 / Cas60314</strain>
    </source>
</reference>
<organism evidence="11 12">
    <name type="scientific">Thermovirga lienii (strain ATCC BAA-1197 / DSM 17291 / Cas60314)</name>
    <dbReference type="NCBI Taxonomy" id="580340"/>
    <lineage>
        <taxon>Bacteria</taxon>
        <taxon>Thermotogati</taxon>
        <taxon>Synergistota</taxon>
        <taxon>Synergistia</taxon>
        <taxon>Synergistales</taxon>
        <taxon>Thermovirgaceae</taxon>
        <taxon>Thermovirga</taxon>
    </lineage>
</organism>
<dbReference type="OrthoDB" id="9815614at2"/>
<protein>
    <submittedName>
        <fullName evidence="11">Tripartite ATP-independent periplasmic transporter DctQ component</fullName>
    </submittedName>
</protein>
<evidence type="ECO:0000256" key="1">
    <source>
        <dbReference type="ARBA" id="ARBA00004429"/>
    </source>
</evidence>
<dbReference type="PANTHER" id="PTHR35011:SF2">
    <property type="entry name" value="2,3-DIKETO-L-GULONATE TRAP TRANSPORTER SMALL PERMEASE PROTEIN YIAM"/>
    <property type="match status" value="1"/>
</dbReference>
<evidence type="ECO:0000256" key="6">
    <source>
        <dbReference type="ARBA" id="ARBA00022989"/>
    </source>
</evidence>
<feature type="transmembrane region" description="Helical" evidence="9">
    <location>
        <begin position="122"/>
        <end position="144"/>
    </location>
</feature>
<dbReference type="GO" id="GO:0022857">
    <property type="term" value="F:transmembrane transporter activity"/>
    <property type="evidence" value="ECO:0007669"/>
    <property type="project" value="TreeGrafter"/>
</dbReference>